<comment type="pathway">
    <text evidence="2">Lipid metabolism.</text>
</comment>
<dbReference type="OrthoDB" id="9810950at2"/>
<dbReference type="PANTHER" id="PTHR31650">
    <property type="entry name" value="O-ACYLTRANSFERASE (WSD1-LIKE) FAMILY PROTEIN"/>
    <property type="match status" value="1"/>
</dbReference>
<evidence type="ECO:0000256" key="11">
    <source>
        <dbReference type="RuleBase" id="RU361241"/>
    </source>
</evidence>
<dbReference type="InterPro" id="IPR014292">
    <property type="entry name" value="Acyl_transf_WS/DGAT"/>
</dbReference>
<evidence type="ECO:0000256" key="10">
    <source>
        <dbReference type="ARBA" id="ARBA00048109"/>
    </source>
</evidence>
<dbReference type="InterPro" id="IPR004255">
    <property type="entry name" value="O-acyltransferase_WSD1_N"/>
</dbReference>
<proteinExistence type="inferred from homology"/>
<evidence type="ECO:0000256" key="3">
    <source>
        <dbReference type="ARBA" id="ARBA00009587"/>
    </source>
</evidence>
<organism evidence="12 13">
    <name type="scientific">Rhodococcus ruber</name>
    <dbReference type="NCBI Taxonomy" id="1830"/>
    <lineage>
        <taxon>Bacteria</taxon>
        <taxon>Bacillati</taxon>
        <taxon>Actinomycetota</taxon>
        <taxon>Actinomycetes</taxon>
        <taxon>Mycobacteriales</taxon>
        <taxon>Nocardiaceae</taxon>
        <taxon>Rhodococcus</taxon>
    </lineage>
</organism>
<dbReference type="eggNOG" id="COG1020">
    <property type="taxonomic scope" value="Bacteria"/>
</dbReference>
<dbReference type="AlphaFoldDB" id="A0A098BL75"/>
<dbReference type="InterPro" id="IPR009721">
    <property type="entry name" value="O-acyltransferase_WSD1_C"/>
</dbReference>
<dbReference type="SUPFAM" id="SSF52777">
    <property type="entry name" value="CoA-dependent acyltransferases"/>
    <property type="match status" value="2"/>
</dbReference>
<dbReference type="Pfam" id="PF06974">
    <property type="entry name" value="WS_DGAT_C"/>
    <property type="match status" value="1"/>
</dbReference>
<comment type="similarity">
    <text evidence="3 11">Belongs to the long-chain O-acyltransferase family.</text>
</comment>
<dbReference type="GeneID" id="66836227"/>
<evidence type="ECO:0000256" key="8">
    <source>
        <dbReference type="ARBA" id="ARBA00023098"/>
    </source>
</evidence>
<name>A0A098BL75_9NOCA</name>
<dbReference type="PANTHER" id="PTHR31650:SF1">
    <property type="entry name" value="WAX ESTER SYNTHASE_DIACYLGLYCEROL ACYLTRANSFERASE 4-RELATED"/>
    <property type="match status" value="1"/>
</dbReference>
<dbReference type="UniPathway" id="UPA00282"/>
<dbReference type="InterPro" id="IPR045034">
    <property type="entry name" value="O-acyltransferase_WSD1-like"/>
</dbReference>
<dbReference type="Proteomes" id="UP000042997">
    <property type="component" value="Unassembled WGS sequence"/>
</dbReference>
<accession>A0A098BL75</accession>
<evidence type="ECO:0000256" key="6">
    <source>
        <dbReference type="ARBA" id="ARBA00022679"/>
    </source>
</evidence>
<evidence type="ECO:0000256" key="1">
    <source>
        <dbReference type="ARBA" id="ARBA00004771"/>
    </source>
</evidence>
<dbReference type="GO" id="GO:0001666">
    <property type="term" value="P:response to hypoxia"/>
    <property type="evidence" value="ECO:0007669"/>
    <property type="project" value="TreeGrafter"/>
</dbReference>
<dbReference type="GO" id="GO:0005886">
    <property type="term" value="C:plasma membrane"/>
    <property type="evidence" value="ECO:0007669"/>
    <property type="project" value="TreeGrafter"/>
</dbReference>
<evidence type="ECO:0000256" key="2">
    <source>
        <dbReference type="ARBA" id="ARBA00005189"/>
    </source>
</evidence>
<dbReference type="GO" id="GO:0004144">
    <property type="term" value="F:diacylglycerol O-acyltransferase activity"/>
    <property type="evidence" value="ECO:0007669"/>
    <property type="project" value="UniProtKB-EC"/>
</dbReference>
<evidence type="ECO:0000256" key="9">
    <source>
        <dbReference type="ARBA" id="ARBA00023315"/>
    </source>
</evidence>
<evidence type="ECO:0000256" key="7">
    <source>
        <dbReference type="ARBA" id="ARBA00022798"/>
    </source>
</evidence>
<reference evidence="12 13" key="1">
    <citation type="journal article" date="2014" name="Genome Announc.">
        <title>Draft Genome Sequence of Propane- and Butane-Oxidizing Actinobacterium Rhodococcus ruber IEGM 231.</title>
        <authorList>
            <person name="Ivshina I.B."/>
            <person name="Kuyukina M.S."/>
            <person name="Krivoruchko A.V."/>
            <person name="Barbe V."/>
            <person name="Fischer C."/>
        </authorList>
    </citation>
    <scope>NUCLEOTIDE SEQUENCE [LARGE SCALE GENOMIC DNA]</scope>
</reference>
<dbReference type="Gene3D" id="3.30.559.10">
    <property type="entry name" value="Chloramphenicol acetyltransferase-like domain"/>
    <property type="match status" value="1"/>
</dbReference>
<evidence type="ECO:0000256" key="5">
    <source>
        <dbReference type="ARBA" id="ARBA00022516"/>
    </source>
</evidence>
<dbReference type="EC" id="2.3.1.20" evidence="4 11"/>
<comment type="pathway">
    <text evidence="1 11">Glycerolipid metabolism; triacylglycerol biosynthesis.</text>
</comment>
<gene>
    <name evidence="12" type="ORF">RHRU231_480015</name>
</gene>
<dbReference type="InterPro" id="IPR023213">
    <property type="entry name" value="CAT-like_dom_sf"/>
</dbReference>
<keyword evidence="8 11" id="KW-0443">Lipid metabolism</keyword>
<dbReference type="EMBL" id="CCSD01000059">
    <property type="protein sequence ID" value="CDZ89468.1"/>
    <property type="molecule type" value="Genomic_DNA"/>
</dbReference>
<dbReference type="GO" id="GO:0019432">
    <property type="term" value="P:triglyceride biosynthetic process"/>
    <property type="evidence" value="ECO:0007669"/>
    <property type="project" value="UniProtKB-UniPathway"/>
</dbReference>
<dbReference type="RefSeq" id="WP_040272575.1">
    <property type="nucleotide sequence ID" value="NZ_CP024890.1"/>
</dbReference>
<evidence type="ECO:0000313" key="13">
    <source>
        <dbReference type="Proteomes" id="UP000042997"/>
    </source>
</evidence>
<keyword evidence="5 11" id="KW-0444">Lipid biosynthesis</keyword>
<keyword evidence="7 11" id="KW-0319">Glycerol metabolism</keyword>
<evidence type="ECO:0000313" key="12">
    <source>
        <dbReference type="EMBL" id="CDZ89468.1"/>
    </source>
</evidence>
<dbReference type="GO" id="GO:0071731">
    <property type="term" value="P:response to nitric oxide"/>
    <property type="evidence" value="ECO:0007669"/>
    <property type="project" value="TreeGrafter"/>
</dbReference>
<comment type="catalytic activity">
    <reaction evidence="10 11">
        <text>an acyl-CoA + a 1,2-diacyl-sn-glycerol = a triacyl-sn-glycerol + CoA</text>
        <dbReference type="Rhea" id="RHEA:10868"/>
        <dbReference type="ChEBI" id="CHEBI:17815"/>
        <dbReference type="ChEBI" id="CHEBI:57287"/>
        <dbReference type="ChEBI" id="CHEBI:58342"/>
        <dbReference type="ChEBI" id="CHEBI:64615"/>
        <dbReference type="EC" id="2.3.1.20"/>
    </reaction>
</comment>
<keyword evidence="9 11" id="KW-0012">Acyltransferase</keyword>
<evidence type="ECO:0000256" key="4">
    <source>
        <dbReference type="ARBA" id="ARBA00013244"/>
    </source>
</evidence>
<dbReference type="GO" id="GO:0006071">
    <property type="term" value="P:glycerol metabolic process"/>
    <property type="evidence" value="ECO:0007669"/>
    <property type="project" value="UniProtKB-KW"/>
</dbReference>
<dbReference type="Pfam" id="PF03007">
    <property type="entry name" value="WS_DGAT_cat"/>
    <property type="match status" value="1"/>
</dbReference>
<protein>
    <recommendedName>
        <fullName evidence="4 11">Diacylglycerol O-acyltransferase</fullName>
        <ecNumber evidence="4 11">2.3.1.20</ecNumber>
    </recommendedName>
</protein>
<dbReference type="NCBIfam" id="TIGR02946">
    <property type="entry name" value="acyl_WS_DGAT"/>
    <property type="match status" value="1"/>
</dbReference>
<sequence>MRLPMAPTDSMFLLGESREHPMHVGGLILLQPPPGGDARTLRTLFDAALARDDVASLWRRRAVRSLTTFGMWAWEDDPHFDLEYHVRRDALPQPGGNAELRALVSRLHSTLLDRSRPLWEMHLIEGLADGRYAIYTKIHHALADGVGAMRLLHRALSADPDRTDMPAPWSPFPSPDPVHSAVGTALDLPGVTVRAVRGVIGETVGMVPAVVGTVDRALRGRGGAMSLAAPRTMFNVSIAGGRRFAAHDWSLVRLRRVAEAARATVNDVVLAMSAGALRAYLLEHEALPDDSLVAMVPVSLRREKTTEGGNDVGVLMCPLATHLDDSAARLLAVRDAMVDGKQSLRGRSQTALLTVSALGMAPLAVGVLTGNRAVVRPPFNVIVSNVPGPTEPLYWNGARVDALYPLSVPVDGQALNITCTSTDDRIAFGLTSCSRSVPRLDRLLGHLDDELTALERAFGVPAAGHDRSG</sequence>
<dbReference type="GO" id="GO:0051701">
    <property type="term" value="P:biological process involved in interaction with host"/>
    <property type="evidence" value="ECO:0007669"/>
    <property type="project" value="TreeGrafter"/>
</dbReference>
<keyword evidence="6 11" id="KW-0808">Transferase</keyword>